<feature type="region of interest" description="Disordered" evidence="1">
    <location>
        <begin position="70"/>
        <end position="151"/>
    </location>
</feature>
<feature type="domain" description="Transcription factor IIIC 90kDa subunit N-terminal" evidence="2">
    <location>
        <begin position="352"/>
        <end position="719"/>
    </location>
</feature>
<evidence type="ECO:0000259" key="2">
    <source>
        <dbReference type="Pfam" id="PF12657"/>
    </source>
</evidence>
<protein>
    <recommendedName>
        <fullName evidence="6">Transcription factor IIIC 90kDa subunit N-terminal domain-containing protein</fullName>
    </recommendedName>
</protein>
<gene>
    <name evidence="4" type="ORF">VP1G_03229</name>
</gene>
<evidence type="ECO:0008006" key="6">
    <source>
        <dbReference type="Google" id="ProtNLM"/>
    </source>
</evidence>
<feature type="region of interest" description="Disordered" evidence="1">
    <location>
        <begin position="736"/>
        <end position="762"/>
    </location>
</feature>
<feature type="compositionally biased region" description="Acidic residues" evidence="1">
    <location>
        <begin position="114"/>
        <end position="133"/>
    </location>
</feature>
<feature type="region of interest" description="Disordered" evidence="1">
    <location>
        <begin position="787"/>
        <end position="817"/>
    </location>
</feature>
<feature type="region of interest" description="Disordered" evidence="1">
    <location>
        <begin position="651"/>
        <end position="684"/>
    </location>
</feature>
<feature type="domain" description="Transcription factor IIIC 90kDa subunit N-terminal" evidence="2">
    <location>
        <begin position="260"/>
        <end position="296"/>
    </location>
</feature>
<dbReference type="EMBL" id="KN714684">
    <property type="protein sequence ID" value="KUI55942.1"/>
    <property type="molecule type" value="Genomic_DNA"/>
</dbReference>
<dbReference type="Pfam" id="PF12657">
    <property type="entry name" value="TFIIIC_delta"/>
    <property type="match status" value="2"/>
</dbReference>
<evidence type="ECO:0000313" key="5">
    <source>
        <dbReference type="Proteomes" id="UP000078576"/>
    </source>
</evidence>
<dbReference type="Pfam" id="PF12660">
    <property type="entry name" value="zf-TFIIIC"/>
    <property type="match status" value="1"/>
</dbReference>
<dbReference type="STRING" id="694573.A0A194UW46"/>
<dbReference type="InterPro" id="IPR024761">
    <property type="entry name" value="TFIIIC_delta_N"/>
</dbReference>
<feature type="compositionally biased region" description="Basic and acidic residues" evidence="1">
    <location>
        <begin position="88"/>
        <end position="99"/>
    </location>
</feature>
<proteinExistence type="predicted"/>
<name>A0A194UW46_CYTMA</name>
<keyword evidence="5" id="KW-1185">Reference proteome</keyword>
<dbReference type="Proteomes" id="UP000078576">
    <property type="component" value="Unassembled WGS sequence"/>
</dbReference>
<feature type="compositionally biased region" description="Acidic residues" evidence="1">
    <location>
        <begin position="76"/>
        <end position="87"/>
    </location>
</feature>
<evidence type="ECO:0000256" key="1">
    <source>
        <dbReference type="SAM" id="MobiDB-lite"/>
    </source>
</evidence>
<sequence length="944" mass="103492">MKNSKVGTSHLLTVELTASNMSSHHISQILPLRGLNFKSKPFNQRAIAWSCDAELAIAADDSVYVCQPQFPILDPNTEDDSDDSDLDDGIKSESDDHDGNMGFLSSRLPKQYGDNDDEDDDRLEEDSEDDDIEPVNQTATTTGGRPPDDTHAAAIRATADPVDTSDPRKQFLDGMRHLPVSCPYLSPDLNAHVWEAAGKEMPLIHTNVRDNRDRDVTHILDAMPKDGDEEAEYREAGGVIPFHDVNHHPGAGVGVIGSAGTSLNHVVAIEWSPSGIGRNRRPVLAVLTGCGSLAVYGEGCALPFGSTVRPLRSVAMKGKGAVRDLASWVVLWAVGENFVVPGQEEYGYGEFVKAFAWSQGTGDGKALLGYKNDQREVVILCVGTEYRKSKEDGLDEAVWNVQEMCRFEAEGPHGQQGLMDPDFVPNGSSFCIRWSPWIKGEETWTCVLSYMDRNYIGFRRVTVNIPTWKPTEAPIISYDPHDWDGRCIHLGADAFLEFENTVWTVGDNKVCRGFVATPLVAESFEVDLAHSNPHMPKPEHSTDNCDTTYDNHGSITNPITGLIVHPVSLQTVSPSLVPFYTAVRLSATATNQSWWESNLVKYSNVRKEPQWATEIQEIITAVTPLGLAGLTGDDDGEEDVQDGQDQIVEEEEAAQNGGEEWNTDDDEDNDDDDDDMDAVPAYEGPDVHPLRMRIWGLAASPGGGSTAVLASQQLTQHPERGGWHNHRSRVLFDHKGRRAPRRRGQGQNQGGGGGTMDLDEDESTVNVDNLTTEARLWEWMYGGGPGVPGITHYPEQDGGDEDDTADTNNDSPSKAQEARDVFAQARRDMIKAVFRPFVRDQTCSICADGETKFLIYDGDEAEGGRQLDCACERGHRVALCGASGLAILEPGISRCCGVCRSRCLGVDVLVERVLLPAGRKDDAEMVRREVRGDVCVRCGGKYLD</sequence>
<accession>A0A194UW46</accession>
<evidence type="ECO:0000313" key="4">
    <source>
        <dbReference type="EMBL" id="KUI55942.1"/>
    </source>
</evidence>
<feature type="compositionally biased region" description="Acidic residues" evidence="1">
    <location>
        <begin position="661"/>
        <end position="677"/>
    </location>
</feature>
<evidence type="ECO:0000259" key="3">
    <source>
        <dbReference type="Pfam" id="PF12660"/>
    </source>
</evidence>
<feature type="domain" description="Transcription factor IIIC putative zinc-finger" evidence="3">
    <location>
        <begin position="868"/>
        <end position="942"/>
    </location>
</feature>
<dbReference type="AlphaFoldDB" id="A0A194UW46"/>
<organism evidence="4 5">
    <name type="scientific">Cytospora mali</name>
    <name type="common">Apple Valsa canker fungus</name>
    <name type="synonym">Valsa mali</name>
    <dbReference type="NCBI Taxonomy" id="578113"/>
    <lineage>
        <taxon>Eukaryota</taxon>
        <taxon>Fungi</taxon>
        <taxon>Dikarya</taxon>
        <taxon>Ascomycota</taxon>
        <taxon>Pezizomycotina</taxon>
        <taxon>Sordariomycetes</taxon>
        <taxon>Sordariomycetidae</taxon>
        <taxon>Diaporthales</taxon>
        <taxon>Cytosporaceae</taxon>
        <taxon>Cytospora</taxon>
    </lineage>
</organism>
<dbReference type="OrthoDB" id="192611at2759"/>
<reference evidence="5" key="1">
    <citation type="submission" date="2014-12" db="EMBL/GenBank/DDBJ databases">
        <title>Genome Sequence of Valsa Canker Pathogens Uncovers a Specific Adaption of Colonization on Woody Bark.</title>
        <authorList>
            <person name="Yin Z."/>
            <person name="Liu H."/>
            <person name="Gao X."/>
            <person name="Li Z."/>
            <person name="Song N."/>
            <person name="Ke X."/>
            <person name="Dai Q."/>
            <person name="Wu Y."/>
            <person name="Sun Y."/>
            <person name="Xu J.-R."/>
            <person name="Kang Z.K."/>
            <person name="Wang L."/>
            <person name="Huang L."/>
        </authorList>
    </citation>
    <scope>NUCLEOTIDE SEQUENCE [LARGE SCALE GENOMIC DNA]</scope>
    <source>
        <strain evidence="5">SXYL134</strain>
    </source>
</reference>
<dbReference type="InterPro" id="IPR024764">
    <property type="entry name" value="TFIIIC_Znf"/>
</dbReference>